<gene>
    <name evidence="1" type="ORF">AVEN_226083_1</name>
</gene>
<dbReference type="EMBL" id="BGPR01001532">
    <property type="protein sequence ID" value="GBM56183.1"/>
    <property type="molecule type" value="Genomic_DNA"/>
</dbReference>
<accession>A0A4Y2GRG8</accession>
<dbReference type="AlphaFoldDB" id="A0A4Y2GRG8"/>
<reference evidence="1 2" key="1">
    <citation type="journal article" date="2019" name="Sci. Rep.">
        <title>Orb-weaving spider Araneus ventricosus genome elucidates the spidroin gene catalogue.</title>
        <authorList>
            <person name="Kono N."/>
            <person name="Nakamura H."/>
            <person name="Ohtoshi R."/>
            <person name="Moran D.A.P."/>
            <person name="Shinohara A."/>
            <person name="Yoshida Y."/>
            <person name="Fujiwara M."/>
            <person name="Mori M."/>
            <person name="Tomita M."/>
            <person name="Arakawa K."/>
        </authorList>
    </citation>
    <scope>NUCLEOTIDE SEQUENCE [LARGE SCALE GENOMIC DNA]</scope>
</reference>
<evidence type="ECO:0000313" key="1">
    <source>
        <dbReference type="EMBL" id="GBM56183.1"/>
    </source>
</evidence>
<organism evidence="1 2">
    <name type="scientific">Araneus ventricosus</name>
    <name type="common">Orbweaver spider</name>
    <name type="synonym">Epeira ventricosa</name>
    <dbReference type="NCBI Taxonomy" id="182803"/>
    <lineage>
        <taxon>Eukaryota</taxon>
        <taxon>Metazoa</taxon>
        <taxon>Ecdysozoa</taxon>
        <taxon>Arthropoda</taxon>
        <taxon>Chelicerata</taxon>
        <taxon>Arachnida</taxon>
        <taxon>Araneae</taxon>
        <taxon>Araneomorphae</taxon>
        <taxon>Entelegynae</taxon>
        <taxon>Araneoidea</taxon>
        <taxon>Araneidae</taxon>
        <taxon>Araneus</taxon>
    </lineage>
</organism>
<comment type="caution">
    <text evidence="1">The sequence shown here is derived from an EMBL/GenBank/DDBJ whole genome shotgun (WGS) entry which is preliminary data.</text>
</comment>
<sequence length="81" mass="9380">MPRITELLNEDSELSKRNKNVTEEFVKKLCSAIGEDNVSTSLAVRDECGTDEGYHGYDIFQWLYLTFGQENVFCKDRKFCC</sequence>
<keyword evidence="2" id="KW-1185">Reference proteome</keyword>
<proteinExistence type="predicted"/>
<protein>
    <submittedName>
        <fullName evidence="1">Uncharacterized protein</fullName>
    </submittedName>
</protein>
<dbReference type="Proteomes" id="UP000499080">
    <property type="component" value="Unassembled WGS sequence"/>
</dbReference>
<evidence type="ECO:0000313" key="2">
    <source>
        <dbReference type="Proteomes" id="UP000499080"/>
    </source>
</evidence>
<dbReference type="OrthoDB" id="10523353at2759"/>
<name>A0A4Y2GRG8_ARAVE</name>